<name>A0ABV5F3G6_9FLAO</name>
<gene>
    <name evidence="1" type="ORF">ACFFVB_12915</name>
</gene>
<evidence type="ECO:0000313" key="2">
    <source>
        <dbReference type="Proteomes" id="UP001589605"/>
    </source>
</evidence>
<evidence type="ECO:0000313" key="1">
    <source>
        <dbReference type="EMBL" id="MFB9053981.1"/>
    </source>
</evidence>
<organism evidence="1 2">
    <name type="scientific">Formosa undariae</name>
    <dbReference type="NCBI Taxonomy" id="1325436"/>
    <lineage>
        <taxon>Bacteria</taxon>
        <taxon>Pseudomonadati</taxon>
        <taxon>Bacteroidota</taxon>
        <taxon>Flavobacteriia</taxon>
        <taxon>Flavobacteriales</taxon>
        <taxon>Flavobacteriaceae</taxon>
        <taxon>Formosa</taxon>
    </lineage>
</organism>
<reference evidence="1 2" key="1">
    <citation type="submission" date="2024-09" db="EMBL/GenBank/DDBJ databases">
        <authorList>
            <person name="Sun Q."/>
            <person name="Mori K."/>
        </authorList>
    </citation>
    <scope>NUCLEOTIDE SEQUENCE [LARGE SCALE GENOMIC DNA]</scope>
    <source>
        <strain evidence="1 2">CECT 8286</strain>
    </source>
</reference>
<accession>A0ABV5F3G6</accession>
<dbReference type="Proteomes" id="UP001589605">
    <property type="component" value="Unassembled WGS sequence"/>
</dbReference>
<comment type="caution">
    <text evidence="1">The sequence shown here is derived from an EMBL/GenBank/DDBJ whole genome shotgun (WGS) entry which is preliminary data.</text>
</comment>
<dbReference type="SUPFAM" id="SSF82185">
    <property type="entry name" value="Histone H3 K4-specific methyltransferase SET7/9 N-terminal domain"/>
    <property type="match status" value="1"/>
</dbReference>
<dbReference type="RefSeq" id="WP_382383349.1">
    <property type="nucleotide sequence ID" value="NZ_JBHMEZ010000012.1"/>
</dbReference>
<proteinExistence type="predicted"/>
<dbReference type="EMBL" id="JBHMEZ010000012">
    <property type="protein sequence ID" value="MFB9053981.1"/>
    <property type="molecule type" value="Genomic_DNA"/>
</dbReference>
<dbReference type="Gene3D" id="3.90.930.1">
    <property type="match status" value="1"/>
</dbReference>
<sequence>MIIDKIVPTSFVLKSETTTKRNLLYVDDNTYSGFVYELYPETADTLLIVGYYNGLKEGVSKKWYAGNEMMELRYFASGQKNGKQVAYWENGNKRFEYSAKNDGYEGELKEWNSDGFLFHLANYKNGQEDGAQKLWYDNGKIRANYVIVEGKRYGLLGTKNCVNVSDSIFIAK</sequence>
<protein>
    <submittedName>
        <fullName evidence="1">Toxin-antitoxin system YwqK family antitoxin</fullName>
    </submittedName>
</protein>
<keyword evidence="2" id="KW-1185">Reference proteome</keyword>